<dbReference type="Proteomes" id="UP000033070">
    <property type="component" value="Chromosome"/>
</dbReference>
<keyword evidence="4" id="KW-0574">Periplasm</keyword>
<sequence length="197" mass="21628">MSEQTTHQDSNNESKSRCCGSQRDERHCHGGHRGRCFGKILGVMLVFGLGFFAGKSYACELGMGHGGPQAFMSGKPLNVELASKFADKRMQHLLDEVKANDAQKAKASGIVKASLEKGAPLAEKLRDNHVQMRKLMSAASLDKVAIEALRAEQIKLTDEASKLATQTMQEVAEVLTPEQRAKLAEKMESRHGWMHHG</sequence>
<dbReference type="STRING" id="1188319.OYT1_01860"/>
<dbReference type="OrthoDB" id="8589301at2"/>
<dbReference type="PANTHER" id="PTHR38102">
    <property type="entry name" value="PERIPLASMIC CHAPERONE SPY"/>
    <property type="match status" value="1"/>
</dbReference>
<dbReference type="PANTHER" id="PTHR38102:SF1">
    <property type="entry name" value="PERIPLASMIC CHAPERONE SPY"/>
    <property type="match status" value="1"/>
</dbReference>
<reference evidence="7 8" key="1">
    <citation type="submission" date="2018-06" db="EMBL/GenBank/DDBJ databases">
        <title>OYT1 Genome Sequencing.</title>
        <authorList>
            <person name="Kato S."/>
            <person name="Itoh T."/>
            <person name="Ohkuma M."/>
        </authorList>
    </citation>
    <scope>NUCLEOTIDE SEQUENCE [LARGE SCALE GENOMIC DNA]</scope>
    <source>
        <strain evidence="7 8">OYT1</strain>
    </source>
</reference>
<dbReference type="CDD" id="cd09916">
    <property type="entry name" value="CpxP_like"/>
    <property type="match status" value="1"/>
</dbReference>
<evidence type="ECO:0000313" key="8">
    <source>
        <dbReference type="Proteomes" id="UP000033070"/>
    </source>
</evidence>
<evidence type="ECO:0000256" key="5">
    <source>
        <dbReference type="SAM" id="MobiDB-lite"/>
    </source>
</evidence>
<comment type="subcellular location">
    <subcellularLocation>
        <location evidence="1">Periplasm</location>
    </subcellularLocation>
</comment>
<evidence type="ECO:0008006" key="9">
    <source>
        <dbReference type="Google" id="ProtNLM"/>
    </source>
</evidence>
<dbReference type="Gene3D" id="1.20.120.1490">
    <property type="match status" value="1"/>
</dbReference>
<feature type="compositionally biased region" description="Basic and acidic residues" evidence="5">
    <location>
        <begin position="10"/>
        <end position="28"/>
    </location>
</feature>
<feature type="transmembrane region" description="Helical" evidence="6">
    <location>
        <begin position="36"/>
        <end position="54"/>
    </location>
</feature>
<organism evidence="7 8">
    <name type="scientific">Ferriphaselus amnicola</name>
    <dbReference type="NCBI Taxonomy" id="1188319"/>
    <lineage>
        <taxon>Bacteria</taxon>
        <taxon>Pseudomonadati</taxon>
        <taxon>Pseudomonadota</taxon>
        <taxon>Betaproteobacteria</taxon>
        <taxon>Nitrosomonadales</taxon>
        <taxon>Gallionellaceae</taxon>
        <taxon>Ferriphaselus</taxon>
    </lineage>
</organism>
<keyword evidence="6" id="KW-0812">Transmembrane</keyword>
<dbReference type="EMBL" id="AP018738">
    <property type="protein sequence ID" value="BBE50552.1"/>
    <property type="molecule type" value="Genomic_DNA"/>
</dbReference>
<evidence type="ECO:0000256" key="1">
    <source>
        <dbReference type="ARBA" id="ARBA00004418"/>
    </source>
</evidence>
<feature type="region of interest" description="Disordered" evidence="5">
    <location>
        <begin position="1"/>
        <end position="29"/>
    </location>
</feature>
<evidence type="ECO:0000256" key="2">
    <source>
        <dbReference type="ARBA" id="ARBA00008441"/>
    </source>
</evidence>
<dbReference type="RefSeq" id="WP_062627018.1">
    <property type="nucleotide sequence ID" value="NZ_AP018738.1"/>
</dbReference>
<gene>
    <name evidence="7" type="ORF">OYT1_ch0991</name>
</gene>
<protein>
    <recommendedName>
        <fullName evidence="9">Periplasmic heavy metal sensor</fullName>
    </recommendedName>
</protein>
<dbReference type="InterPro" id="IPR012899">
    <property type="entry name" value="LTXXQ"/>
</dbReference>
<evidence type="ECO:0000256" key="4">
    <source>
        <dbReference type="ARBA" id="ARBA00022764"/>
    </source>
</evidence>
<keyword evidence="6" id="KW-0472">Membrane</keyword>
<keyword evidence="6" id="KW-1133">Transmembrane helix</keyword>
<evidence type="ECO:0000313" key="7">
    <source>
        <dbReference type="EMBL" id="BBE50552.1"/>
    </source>
</evidence>
<evidence type="ECO:0000256" key="6">
    <source>
        <dbReference type="SAM" id="Phobius"/>
    </source>
</evidence>
<dbReference type="Pfam" id="PF07813">
    <property type="entry name" value="LTXXQ"/>
    <property type="match status" value="1"/>
</dbReference>
<name>A0A2Z6GAV3_9PROT</name>
<keyword evidence="8" id="KW-1185">Reference proteome</keyword>
<proteinExistence type="inferred from homology"/>
<accession>A0A2Z6GAV3</accession>
<dbReference type="AlphaFoldDB" id="A0A2Z6GAV3"/>
<keyword evidence="3" id="KW-0732">Signal</keyword>
<dbReference type="InterPro" id="IPR052211">
    <property type="entry name" value="Cpx_auxiliary_protein"/>
</dbReference>
<dbReference type="GO" id="GO:0042597">
    <property type="term" value="C:periplasmic space"/>
    <property type="evidence" value="ECO:0007669"/>
    <property type="project" value="UniProtKB-SubCell"/>
</dbReference>
<comment type="similarity">
    <text evidence="2">Belongs to the CpxP/Spy family.</text>
</comment>
<dbReference type="KEGG" id="fam:OYT1_ch0991"/>
<evidence type="ECO:0000256" key="3">
    <source>
        <dbReference type="ARBA" id="ARBA00022729"/>
    </source>
</evidence>